<evidence type="ECO:0000313" key="7">
    <source>
        <dbReference type="EMBL" id="OCT15427.1"/>
    </source>
</evidence>
<dbReference type="PANTHER" id="PTHR43761">
    <property type="entry name" value="D-ISOMER SPECIFIC 2-HYDROXYACID DEHYDROGENASE FAMILY PROTEIN (AFU_ORTHOLOGUE AFUA_1G13630)"/>
    <property type="match status" value="1"/>
</dbReference>
<dbReference type="RefSeq" id="WP_065852338.1">
    <property type="nucleotide sequence ID" value="NZ_LYPC01000014.1"/>
</dbReference>
<dbReference type="GO" id="GO:0016616">
    <property type="term" value="F:oxidoreductase activity, acting on the CH-OH group of donors, NAD or NADP as acceptor"/>
    <property type="evidence" value="ECO:0007669"/>
    <property type="project" value="InterPro"/>
</dbReference>
<dbReference type="SUPFAM" id="SSF51735">
    <property type="entry name" value="NAD(P)-binding Rossmann-fold domains"/>
    <property type="match status" value="1"/>
</dbReference>
<dbReference type="Proteomes" id="UP000093309">
    <property type="component" value="Unassembled WGS sequence"/>
</dbReference>
<dbReference type="GO" id="GO:0051287">
    <property type="term" value="F:NAD binding"/>
    <property type="evidence" value="ECO:0007669"/>
    <property type="project" value="InterPro"/>
</dbReference>
<reference evidence="8" key="1">
    <citation type="submission" date="2016-05" db="EMBL/GenBank/DDBJ databases">
        <title>Paenibacillus oryzae. sp. nov., isolated from the rice root.</title>
        <authorList>
            <person name="Zhang J."/>
            <person name="Zhang X."/>
        </authorList>
    </citation>
    <scope>NUCLEOTIDE SEQUENCE [LARGE SCALE GENOMIC DNA]</scope>
    <source>
        <strain evidence="8">KCTC13222</strain>
    </source>
</reference>
<evidence type="ECO:0000259" key="5">
    <source>
        <dbReference type="Pfam" id="PF00389"/>
    </source>
</evidence>
<dbReference type="InterPro" id="IPR029752">
    <property type="entry name" value="D-isomer_DH_CS1"/>
</dbReference>
<dbReference type="InterPro" id="IPR050418">
    <property type="entry name" value="D-iso_2-hydroxyacid_DH_PdxB"/>
</dbReference>
<dbReference type="SUPFAM" id="SSF52283">
    <property type="entry name" value="Formate/glycerate dehydrogenase catalytic domain-like"/>
    <property type="match status" value="1"/>
</dbReference>
<keyword evidence="8" id="KW-1185">Reference proteome</keyword>
<dbReference type="PROSITE" id="PS00065">
    <property type="entry name" value="D_2_HYDROXYACID_DH_1"/>
    <property type="match status" value="1"/>
</dbReference>
<keyword evidence="2 4" id="KW-0560">Oxidoreductase</keyword>
<evidence type="ECO:0000256" key="4">
    <source>
        <dbReference type="RuleBase" id="RU003719"/>
    </source>
</evidence>
<feature type="domain" description="D-isomer specific 2-hydroxyacid dehydrogenase catalytic" evidence="5">
    <location>
        <begin position="15"/>
        <end position="316"/>
    </location>
</feature>
<dbReference type="STRING" id="512399.A8709_15210"/>
<organism evidence="7 8">
    <name type="scientific">Paenibacillus pectinilyticus</name>
    <dbReference type="NCBI Taxonomy" id="512399"/>
    <lineage>
        <taxon>Bacteria</taxon>
        <taxon>Bacillati</taxon>
        <taxon>Bacillota</taxon>
        <taxon>Bacilli</taxon>
        <taxon>Bacillales</taxon>
        <taxon>Paenibacillaceae</taxon>
        <taxon>Paenibacillus</taxon>
    </lineage>
</organism>
<keyword evidence="3" id="KW-0520">NAD</keyword>
<evidence type="ECO:0000259" key="6">
    <source>
        <dbReference type="Pfam" id="PF02826"/>
    </source>
</evidence>
<dbReference type="InterPro" id="IPR036291">
    <property type="entry name" value="NAD(P)-bd_dom_sf"/>
</dbReference>
<dbReference type="GO" id="GO:0003714">
    <property type="term" value="F:transcription corepressor activity"/>
    <property type="evidence" value="ECO:0007669"/>
    <property type="project" value="InterPro"/>
</dbReference>
<dbReference type="InterPro" id="IPR043322">
    <property type="entry name" value="CtBP"/>
</dbReference>
<dbReference type="EMBL" id="LYPC01000014">
    <property type="protein sequence ID" value="OCT15427.1"/>
    <property type="molecule type" value="Genomic_DNA"/>
</dbReference>
<dbReference type="OrthoDB" id="9805416at2"/>
<protein>
    <recommendedName>
        <fullName evidence="9">Hydroxyacid dehydrogenase</fullName>
    </recommendedName>
</protein>
<dbReference type="InterPro" id="IPR006139">
    <property type="entry name" value="D-isomer_2_OHA_DH_cat_dom"/>
</dbReference>
<dbReference type="Pfam" id="PF02826">
    <property type="entry name" value="2-Hacid_dh_C"/>
    <property type="match status" value="1"/>
</dbReference>
<proteinExistence type="inferred from homology"/>
<comment type="similarity">
    <text evidence="1 4">Belongs to the D-isomer specific 2-hydroxyacid dehydrogenase family.</text>
</comment>
<dbReference type="Pfam" id="PF00389">
    <property type="entry name" value="2-Hacid_dh"/>
    <property type="match status" value="1"/>
</dbReference>
<evidence type="ECO:0008006" key="9">
    <source>
        <dbReference type="Google" id="ProtNLM"/>
    </source>
</evidence>
<sequence length="318" mass="35097">MRKVAILGAELFEDQRELALFGLTDIEATYYTCKDPLELVEQLSDVDGLIVNLEKVTSELIARLGNLKVIGRYGVGVDNVNLKAATERHIAVINVPDYCVDEVAEHAVSFILAANRKLFSSSALTKQGVWGKVKDLKPIQSIKDITLGIVGTGRIGMKVISTMLPMGTQILVYDPYLKQENLPQGVTLVSLDQLLESSDIISIHCPLTEQTRYSFNAEAFQKTKRKPAIINVSRGPIIQESALIEALDIGTISFAALDVMEIEPPPADHPLLNHPKAIVTNHIAWYSLQSEIKLRDLLVSRVIDYLNGEPVPSIVNKF</sequence>
<feature type="domain" description="D-isomer specific 2-hydroxyacid dehydrogenase NAD-binding" evidence="6">
    <location>
        <begin position="109"/>
        <end position="284"/>
    </location>
</feature>
<dbReference type="CDD" id="cd05299">
    <property type="entry name" value="CtBP_dh"/>
    <property type="match status" value="1"/>
</dbReference>
<name>A0A1C1A4D4_9BACL</name>
<comment type="caution">
    <text evidence="7">The sequence shown here is derived from an EMBL/GenBank/DDBJ whole genome shotgun (WGS) entry which is preliminary data.</text>
</comment>
<dbReference type="Gene3D" id="3.40.50.720">
    <property type="entry name" value="NAD(P)-binding Rossmann-like Domain"/>
    <property type="match status" value="2"/>
</dbReference>
<evidence type="ECO:0000256" key="3">
    <source>
        <dbReference type="ARBA" id="ARBA00023027"/>
    </source>
</evidence>
<dbReference type="InterPro" id="IPR006140">
    <property type="entry name" value="D-isomer_DH_NAD-bd"/>
</dbReference>
<gene>
    <name evidence="7" type="ORF">A8709_15210</name>
</gene>
<evidence type="ECO:0000313" key="8">
    <source>
        <dbReference type="Proteomes" id="UP000093309"/>
    </source>
</evidence>
<evidence type="ECO:0000256" key="1">
    <source>
        <dbReference type="ARBA" id="ARBA00005854"/>
    </source>
</evidence>
<dbReference type="PANTHER" id="PTHR43761:SF1">
    <property type="entry name" value="D-ISOMER SPECIFIC 2-HYDROXYACID DEHYDROGENASE CATALYTIC DOMAIN-CONTAINING PROTEIN-RELATED"/>
    <property type="match status" value="1"/>
</dbReference>
<dbReference type="AlphaFoldDB" id="A0A1C1A4D4"/>
<evidence type="ECO:0000256" key="2">
    <source>
        <dbReference type="ARBA" id="ARBA00023002"/>
    </source>
</evidence>
<accession>A0A1C1A4D4</accession>